<dbReference type="GO" id="GO:0019433">
    <property type="term" value="P:triglyceride catabolic process"/>
    <property type="evidence" value="ECO:0007669"/>
    <property type="project" value="TreeGrafter"/>
</dbReference>
<evidence type="ECO:0000313" key="2">
    <source>
        <dbReference type="EMBL" id="KIM26905.1"/>
    </source>
</evidence>
<feature type="region of interest" description="Disordered" evidence="1">
    <location>
        <begin position="572"/>
        <end position="652"/>
    </location>
</feature>
<dbReference type="GO" id="GO:0005829">
    <property type="term" value="C:cytosol"/>
    <property type="evidence" value="ECO:0007669"/>
    <property type="project" value="TreeGrafter"/>
</dbReference>
<evidence type="ECO:0008006" key="4">
    <source>
        <dbReference type="Google" id="ProtNLM"/>
    </source>
</evidence>
<dbReference type="EMBL" id="KN824302">
    <property type="protein sequence ID" value="KIM26905.1"/>
    <property type="molecule type" value="Genomic_DNA"/>
</dbReference>
<dbReference type="STRING" id="933852.A0A0C3AQS7"/>
<organism evidence="2 3">
    <name type="scientific">Serendipita vermifera MAFF 305830</name>
    <dbReference type="NCBI Taxonomy" id="933852"/>
    <lineage>
        <taxon>Eukaryota</taxon>
        <taxon>Fungi</taxon>
        <taxon>Dikarya</taxon>
        <taxon>Basidiomycota</taxon>
        <taxon>Agaricomycotina</taxon>
        <taxon>Agaricomycetes</taxon>
        <taxon>Sebacinales</taxon>
        <taxon>Serendipitaceae</taxon>
        <taxon>Serendipita</taxon>
    </lineage>
</organism>
<dbReference type="OrthoDB" id="5570009at2759"/>
<dbReference type="PANTHER" id="PTHR23025:SF3">
    <property type="entry name" value="HORMONE-SENSITIVE LIPASE"/>
    <property type="match status" value="1"/>
</dbReference>
<gene>
    <name evidence="2" type="ORF">M408DRAFT_16757</name>
</gene>
<evidence type="ECO:0000313" key="3">
    <source>
        <dbReference type="Proteomes" id="UP000054097"/>
    </source>
</evidence>
<evidence type="ECO:0000256" key="1">
    <source>
        <dbReference type="SAM" id="MobiDB-lite"/>
    </source>
</evidence>
<accession>A0A0C3AQS7</accession>
<name>A0A0C3AQS7_SERVB</name>
<dbReference type="AlphaFoldDB" id="A0A0C3AQS7"/>
<proteinExistence type="predicted"/>
<keyword evidence="3" id="KW-1185">Reference proteome</keyword>
<dbReference type="Proteomes" id="UP000054097">
    <property type="component" value="Unassembled WGS sequence"/>
</dbReference>
<dbReference type="InterPro" id="IPR029058">
    <property type="entry name" value="AB_hydrolase_fold"/>
</dbReference>
<protein>
    <recommendedName>
        <fullName evidence="4">Alpha/beta hydrolase fold-3 domain-containing protein</fullName>
    </recommendedName>
</protein>
<dbReference type="GO" id="GO:0004806">
    <property type="term" value="F:triacylglycerol lipase activity"/>
    <property type="evidence" value="ECO:0007669"/>
    <property type="project" value="TreeGrafter"/>
</dbReference>
<reference evidence="3" key="2">
    <citation type="submission" date="2015-01" db="EMBL/GenBank/DDBJ databases">
        <title>Evolutionary Origins and Diversification of the Mycorrhizal Mutualists.</title>
        <authorList>
            <consortium name="DOE Joint Genome Institute"/>
            <consortium name="Mycorrhizal Genomics Consortium"/>
            <person name="Kohler A."/>
            <person name="Kuo A."/>
            <person name="Nagy L.G."/>
            <person name="Floudas D."/>
            <person name="Copeland A."/>
            <person name="Barry K.W."/>
            <person name="Cichocki N."/>
            <person name="Veneault-Fourrey C."/>
            <person name="LaButti K."/>
            <person name="Lindquist E.A."/>
            <person name="Lipzen A."/>
            <person name="Lundell T."/>
            <person name="Morin E."/>
            <person name="Murat C."/>
            <person name="Riley R."/>
            <person name="Ohm R."/>
            <person name="Sun H."/>
            <person name="Tunlid A."/>
            <person name="Henrissat B."/>
            <person name="Grigoriev I.V."/>
            <person name="Hibbett D.S."/>
            <person name="Martin F."/>
        </authorList>
    </citation>
    <scope>NUCLEOTIDE SEQUENCE [LARGE SCALE GENOMIC DNA]</scope>
    <source>
        <strain evidence="3">MAFF 305830</strain>
    </source>
</reference>
<sequence length="684" mass="76513">MIDHLLGRPSVSWKRTQVFLLLFFWAGVISNGPNNPILLAKVNKFLSRSLERYSPWKVIASTLTIIYGARNLDNILGLSAPEPLARLYSRSYYRATWISVALDAGFATAMYIKPKWLRDICSILFSFYYLLYANAADEKLRKYRATCTTESLRVTWEKTGNPYIRAITYFERPRLPVARQILLPRPSHSKHRKPITAWLYWSRPENEIESASDLILDIPGGGFISIGPQHHEERLRRWALVSGRPVLSIDYGKAPECTCLDFNFGSWMTPANLRVLKAEASSSNIAGVEEQKAHTDHRSPLAVVSDVSERRVRRRRSWARLSLTSLASRLSGSFDENDATPRASKRPSLARSKTYQTVGDESDEADDEFYPVKESDKPISERVLYTAQHKQTELEVVMEEEKIKALEAKGPSTGTRLTMTSRAGYFADRVITPSMVSDPDFERDYYISPILAPASLLAQFPPILMTCGEKDPFVDDTVIFAGRVREAKRALRATLQMEAAGKSAKFGEGLRMSVATSDKPQARLLQEAEEDWVQMELFEGWSHGYLLMPSLMSEAREAIIRIGEWIDGAFVRHGRKMPPSSPTKSKGVRVRSPVRPTVSPTSVRRANLGGVVASSGTDTEAEGLVMPSKRRRSPPPSFGTATTERPTESSAETLVAAPIVTAKAGTKALDEAELIRRRRAQAAI</sequence>
<feature type="region of interest" description="Disordered" evidence="1">
    <location>
        <begin position="332"/>
        <end position="367"/>
    </location>
</feature>
<feature type="compositionally biased region" description="Low complexity" evidence="1">
    <location>
        <begin position="590"/>
        <end position="605"/>
    </location>
</feature>
<dbReference type="SUPFAM" id="SSF53474">
    <property type="entry name" value="alpha/beta-Hydrolases"/>
    <property type="match status" value="2"/>
</dbReference>
<feature type="compositionally biased region" description="Polar residues" evidence="1">
    <location>
        <begin position="639"/>
        <end position="652"/>
    </location>
</feature>
<dbReference type="Gene3D" id="3.40.50.1820">
    <property type="entry name" value="alpha/beta hydrolase"/>
    <property type="match status" value="2"/>
</dbReference>
<dbReference type="PANTHER" id="PTHR23025">
    <property type="entry name" value="TRIACYLGLYCEROL LIPASE"/>
    <property type="match status" value="1"/>
</dbReference>
<dbReference type="HOGENOM" id="CLU_003590_1_0_1"/>
<dbReference type="GO" id="GO:0004771">
    <property type="term" value="F:sterol ester esterase activity"/>
    <property type="evidence" value="ECO:0007669"/>
    <property type="project" value="TreeGrafter"/>
</dbReference>
<reference evidence="2 3" key="1">
    <citation type="submission" date="2014-04" db="EMBL/GenBank/DDBJ databases">
        <authorList>
            <consortium name="DOE Joint Genome Institute"/>
            <person name="Kuo A."/>
            <person name="Zuccaro A."/>
            <person name="Kohler A."/>
            <person name="Nagy L.G."/>
            <person name="Floudas D."/>
            <person name="Copeland A."/>
            <person name="Barry K.W."/>
            <person name="Cichocki N."/>
            <person name="Veneault-Fourrey C."/>
            <person name="LaButti K."/>
            <person name="Lindquist E.A."/>
            <person name="Lipzen A."/>
            <person name="Lundell T."/>
            <person name="Morin E."/>
            <person name="Murat C."/>
            <person name="Sun H."/>
            <person name="Tunlid A."/>
            <person name="Henrissat B."/>
            <person name="Grigoriev I.V."/>
            <person name="Hibbett D.S."/>
            <person name="Martin F."/>
            <person name="Nordberg H.P."/>
            <person name="Cantor M.N."/>
            <person name="Hua S.X."/>
        </authorList>
    </citation>
    <scope>NUCLEOTIDE SEQUENCE [LARGE SCALE GENOMIC DNA]</scope>
    <source>
        <strain evidence="2 3">MAFF 305830</strain>
    </source>
</reference>